<dbReference type="KEGG" id="mmr:Mmar10_2772"/>
<organism evidence="1 2">
    <name type="scientific">Maricaulis maris (strain MCS10)</name>
    <name type="common">Caulobacter maris</name>
    <dbReference type="NCBI Taxonomy" id="394221"/>
    <lineage>
        <taxon>Bacteria</taxon>
        <taxon>Pseudomonadati</taxon>
        <taxon>Pseudomonadota</taxon>
        <taxon>Alphaproteobacteria</taxon>
        <taxon>Maricaulales</taxon>
        <taxon>Maricaulaceae</taxon>
        <taxon>Maricaulis</taxon>
    </lineage>
</organism>
<proteinExistence type="predicted"/>
<dbReference type="STRING" id="394221.Mmar10_2772"/>
<evidence type="ECO:0000313" key="2">
    <source>
        <dbReference type="Proteomes" id="UP000001964"/>
    </source>
</evidence>
<dbReference type="HOGENOM" id="CLU_2180684_0_0_5"/>
<keyword evidence="2" id="KW-1185">Reference proteome</keyword>
<reference evidence="1 2" key="1">
    <citation type="submission" date="2006-08" db="EMBL/GenBank/DDBJ databases">
        <title>Complete sequence of Maricaulis maris MCS10.</title>
        <authorList>
            <consortium name="US DOE Joint Genome Institute"/>
            <person name="Copeland A."/>
            <person name="Lucas S."/>
            <person name="Lapidus A."/>
            <person name="Barry K."/>
            <person name="Detter J.C."/>
            <person name="Glavina del Rio T."/>
            <person name="Hammon N."/>
            <person name="Israni S."/>
            <person name="Dalin E."/>
            <person name="Tice H."/>
            <person name="Pitluck S."/>
            <person name="Saunders E."/>
            <person name="Brettin T."/>
            <person name="Bruce D."/>
            <person name="Han C."/>
            <person name="Tapia R."/>
            <person name="Gilna P."/>
            <person name="Schmutz J."/>
            <person name="Larimer F."/>
            <person name="Land M."/>
            <person name="Hauser L."/>
            <person name="Kyrpides N."/>
            <person name="Mikhailova N."/>
            <person name="Viollier P."/>
            <person name="Stephens C."/>
            <person name="Richardson P."/>
        </authorList>
    </citation>
    <scope>NUCLEOTIDE SEQUENCE [LARGE SCALE GENOMIC DNA]</scope>
    <source>
        <strain evidence="1 2">MCS10</strain>
    </source>
</reference>
<gene>
    <name evidence="1" type="ordered locus">Mmar10_2772</name>
</gene>
<sequence length="109" mass="11890">MVRPDASRVEEVGEGPRADGWRAMVSQALQPRMAPAQRAVAPERPLARYELVGVVEADSGGWGLFRGNGGLVTIPLGRSLESYTLVSLTPQTAIFERDDDRVTLSRAQR</sequence>
<dbReference type="AlphaFoldDB" id="Q0AKY9"/>
<name>Q0AKY9_MARMM</name>
<evidence type="ECO:0000313" key="1">
    <source>
        <dbReference type="EMBL" id="ABI67054.1"/>
    </source>
</evidence>
<accession>Q0AKY9</accession>
<dbReference type="Proteomes" id="UP000001964">
    <property type="component" value="Chromosome"/>
</dbReference>
<dbReference type="EMBL" id="CP000449">
    <property type="protein sequence ID" value="ABI67054.1"/>
    <property type="molecule type" value="Genomic_DNA"/>
</dbReference>
<protein>
    <submittedName>
        <fullName evidence="1">Uncharacterized protein</fullName>
    </submittedName>
</protein>